<dbReference type="NCBIfam" id="TIGR03988">
    <property type="entry name" value="antisig_RsrA"/>
    <property type="match status" value="1"/>
</dbReference>
<feature type="domain" description="Putative zinc-finger" evidence="1">
    <location>
        <begin position="19"/>
        <end position="52"/>
    </location>
</feature>
<reference evidence="2 3" key="1">
    <citation type="submission" date="2024-07" db="EMBL/GenBank/DDBJ databases">
        <authorList>
            <person name="Lee S."/>
            <person name="Kang M."/>
        </authorList>
    </citation>
    <scope>NUCLEOTIDE SEQUENCE [LARGE SCALE GENOMIC DNA]</scope>
    <source>
        <strain evidence="2 3">DS6</strain>
    </source>
</reference>
<dbReference type="Pfam" id="PF13490">
    <property type="entry name" value="zf-HC2"/>
    <property type="match status" value="1"/>
</dbReference>
<dbReference type="InterPro" id="IPR027383">
    <property type="entry name" value="Znf_put"/>
</dbReference>
<evidence type="ECO:0000313" key="2">
    <source>
        <dbReference type="EMBL" id="MEX0429486.1"/>
    </source>
</evidence>
<dbReference type="EMBL" id="JBFPJR010000045">
    <property type="protein sequence ID" value="MEX0429486.1"/>
    <property type="molecule type" value="Genomic_DNA"/>
</dbReference>
<keyword evidence="3" id="KW-1185">Reference proteome</keyword>
<accession>A0ABV3T2Q0</accession>
<evidence type="ECO:0000259" key="1">
    <source>
        <dbReference type="Pfam" id="PF13490"/>
    </source>
</evidence>
<organism evidence="2 3">
    <name type="scientific">Nocardioides eburneus</name>
    <dbReference type="NCBI Taxonomy" id="3231482"/>
    <lineage>
        <taxon>Bacteria</taxon>
        <taxon>Bacillati</taxon>
        <taxon>Actinomycetota</taxon>
        <taxon>Actinomycetes</taxon>
        <taxon>Propionibacteriales</taxon>
        <taxon>Nocardioidaceae</taxon>
        <taxon>Nocardioides</taxon>
    </lineage>
</organism>
<dbReference type="InterPro" id="IPR024020">
    <property type="entry name" value="Anit_sigma_mycothiol_RsrA"/>
</dbReference>
<evidence type="ECO:0000313" key="3">
    <source>
        <dbReference type="Proteomes" id="UP001556631"/>
    </source>
</evidence>
<gene>
    <name evidence="2" type="primary">rsrA</name>
    <name evidence="2" type="ORF">AB3X52_17855</name>
</gene>
<proteinExistence type="predicted"/>
<protein>
    <submittedName>
        <fullName evidence="2">Mycothiol system anti-sigma-R factor</fullName>
    </submittedName>
</protein>
<comment type="caution">
    <text evidence="2">The sequence shown here is derived from an EMBL/GenBank/DDBJ whole genome shotgun (WGS) entry which is preliminary data.</text>
</comment>
<sequence length="96" mass="10884">MTSDQHQHTAGDSVTPAECADFLEQIVYFLDNELDEADCAVVRAHLDTCNPCLERYDLQRTVKAIVARSCSESAPTELRAKIMMRLQQVRVEIRES</sequence>
<dbReference type="RefSeq" id="WP_367995453.1">
    <property type="nucleotide sequence ID" value="NZ_JBFPJR010000045.1"/>
</dbReference>
<dbReference type="Proteomes" id="UP001556631">
    <property type="component" value="Unassembled WGS sequence"/>
</dbReference>
<name>A0ABV3T2Q0_9ACTN</name>